<evidence type="ECO:0000259" key="1">
    <source>
        <dbReference type="SMART" id="SM00287"/>
    </source>
</evidence>
<dbReference type="PANTHER" id="PTHR45011:SF1">
    <property type="entry name" value="DAP3-BINDING CELL DEATH ENHANCER 1"/>
    <property type="match status" value="1"/>
</dbReference>
<dbReference type="InterPro" id="IPR006597">
    <property type="entry name" value="Sel1-like"/>
</dbReference>
<gene>
    <name evidence="2" type="ORF">CPA45_22110</name>
</gene>
<dbReference type="SMART" id="SM00287">
    <property type="entry name" value="SH3b"/>
    <property type="match status" value="1"/>
</dbReference>
<protein>
    <recommendedName>
        <fullName evidence="1">SH3b domain-containing protein</fullName>
    </recommendedName>
</protein>
<evidence type="ECO:0000313" key="3">
    <source>
        <dbReference type="Proteomes" id="UP000218677"/>
    </source>
</evidence>
<dbReference type="InterPro" id="IPR052748">
    <property type="entry name" value="ISR_Activator"/>
</dbReference>
<dbReference type="InterPro" id="IPR011990">
    <property type="entry name" value="TPR-like_helical_dom_sf"/>
</dbReference>
<proteinExistence type="predicted"/>
<dbReference type="Pfam" id="PF08238">
    <property type="entry name" value="Sel1"/>
    <property type="match status" value="5"/>
</dbReference>
<accession>A0A2A4HGL4</accession>
<evidence type="ECO:0000313" key="2">
    <source>
        <dbReference type="EMBL" id="PCF93487.1"/>
    </source>
</evidence>
<reference evidence="3" key="1">
    <citation type="submission" date="2017-09" db="EMBL/GenBank/DDBJ databases">
        <authorList>
            <person name="Cho G.-S."/>
            <person name="Oguntoyinbo F.A."/>
            <person name="Cnockaert M."/>
            <person name="Kabisch J."/>
            <person name="Neve H."/>
            <person name="Bockelmann W."/>
            <person name="Wenning M."/>
            <person name="Franz C.M."/>
            <person name="Vandamme P."/>
        </authorList>
    </citation>
    <scope>NUCLEOTIDE SEQUENCE [LARGE SCALE GENOMIC DNA]</scope>
    <source>
        <strain evidence="3">MBT G8648</strain>
    </source>
</reference>
<feature type="domain" description="SH3b" evidence="1">
    <location>
        <begin position="242"/>
        <end position="303"/>
    </location>
</feature>
<dbReference type="InterPro" id="IPR003646">
    <property type="entry name" value="SH3-like_bac-type"/>
</dbReference>
<sequence length="305" mass="33655">MRILPWLSLIIVGISTLAIADYEAGLSQYQRGHYASAIHEWRTAAEQGNAESQFALGMMFERGQGVNANVDESYKWYRLAADNGLVDAQVRLAELYLLGRLEGGTELAAQWFERAAEAGNATAQFQLGLLYLEGKGVDVNPEFAARWFELAAEQGHVAAQNNIGSLYESGRGVEQSYARAFEWYERAAKQNDLFAQNNLGAMYSRGHGVERNHAWAVFWFVMAAQGGNELAKENITASLPNLQEKKIAGNSVNIRSGANTEFDRITALGRGEAVYVLGSMDGWSQVYFMHNGEPALGWVSNTLID</sequence>
<dbReference type="Gene3D" id="2.30.30.40">
    <property type="entry name" value="SH3 Domains"/>
    <property type="match status" value="1"/>
</dbReference>
<dbReference type="OrthoDB" id="8561742at2"/>
<dbReference type="EMBL" id="NWUX01000041">
    <property type="protein sequence ID" value="PCF93487.1"/>
    <property type="molecule type" value="Genomic_DNA"/>
</dbReference>
<dbReference type="Gene3D" id="1.25.40.10">
    <property type="entry name" value="Tetratricopeptide repeat domain"/>
    <property type="match status" value="2"/>
</dbReference>
<dbReference type="SUPFAM" id="SSF81901">
    <property type="entry name" value="HCP-like"/>
    <property type="match status" value="1"/>
</dbReference>
<dbReference type="Pfam" id="PF08239">
    <property type="entry name" value="SH3_3"/>
    <property type="match status" value="1"/>
</dbReference>
<comment type="caution">
    <text evidence="2">The sequence shown here is derived from an EMBL/GenBank/DDBJ whole genome shotgun (WGS) entry which is preliminary data.</text>
</comment>
<name>A0A2A4HGL4_9GAMM</name>
<dbReference type="SMART" id="SM00671">
    <property type="entry name" value="SEL1"/>
    <property type="match status" value="5"/>
</dbReference>
<dbReference type="RefSeq" id="WP_096655436.1">
    <property type="nucleotide sequence ID" value="NZ_NWUX01000041.1"/>
</dbReference>
<keyword evidence="3" id="KW-1185">Reference proteome</keyword>
<dbReference type="Proteomes" id="UP000218677">
    <property type="component" value="Unassembled WGS sequence"/>
</dbReference>
<organism evidence="2 3">
    <name type="scientific">Vreelandella nigrificans</name>
    <dbReference type="NCBI Taxonomy" id="2042704"/>
    <lineage>
        <taxon>Bacteria</taxon>
        <taxon>Pseudomonadati</taxon>
        <taxon>Pseudomonadota</taxon>
        <taxon>Gammaproteobacteria</taxon>
        <taxon>Oceanospirillales</taxon>
        <taxon>Halomonadaceae</taxon>
        <taxon>Vreelandella</taxon>
    </lineage>
</organism>
<dbReference type="PANTHER" id="PTHR45011">
    <property type="entry name" value="DAP3-BINDING CELL DEATH ENHANCER 1"/>
    <property type="match status" value="1"/>
</dbReference>
<dbReference type="AlphaFoldDB" id="A0A2A4HGL4"/>